<dbReference type="InterPro" id="IPR041118">
    <property type="entry name" value="Rx_N"/>
</dbReference>
<gene>
    <name evidence="5" type="ORF">D0Y65_001339</name>
</gene>
<evidence type="ECO:0000313" key="6">
    <source>
        <dbReference type="Proteomes" id="UP000289340"/>
    </source>
</evidence>
<proteinExistence type="predicted"/>
<accession>A0A445M2E7</accession>
<sequence length="192" mass="22127">MADMAVSIAREKLLPLIRDEANLIWDMPKEFADLKDELEYIQAFLKDADKRAAGKGDNMKEGIRNWIKSFVHGIKQKAKDYQFQIQPSSEHGKRSHKGSQVVQWHDPRTASRYLEEAEVVGIEGPRDELIVLHNGRVDERLGEEVMQTKKGGSSSRYSEMDPDSLIDEVRNNMQEKRYVVILDDTRNVEIWG</sequence>
<dbReference type="PANTHER" id="PTHR19338">
    <property type="entry name" value="TRANSLOCASE OF INNER MITOCHONDRIAL MEMBRANE 13 HOMOLOG"/>
    <property type="match status" value="1"/>
</dbReference>
<dbReference type="AlphaFoldDB" id="A0A445M2E7"/>
<name>A0A445M2E7_GLYSO</name>
<dbReference type="GO" id="GO:0006952">
    <property type="term" value="P:defense response"/>
    <property type="evidence" value="ECO:0007669"/>
    <property type="project" value="UniProtKB-KW"/>
</dbReference>
<comment type="caution">
    <text evidence="5">The sequence shown here is derived from an EMBL/GenBank/DDBJ whole genome shotgun (WGS) entry which is preliminary data.</text>
</comment>
<evidence type="ECO:0000313" key="5">
    <source>
        <dbReference type="EMBL" id="RZC29708.1"/>
    </source>
</evidence>
<evidence type="ECO:0000259" key="4">
    <source>
        <dbReference type="Pfam" id="PF18052"/>
    </source>
</evidence>
<organism evidence="5 6">
    <name type="scientific">Glycine soja</name>
    <name type="common">Wild soybean</name>
    <dbReference type="NCBI Taxonomy" id="3848"/>
    <lineage>
        <taxon>Eukaryota</taxon>
        <taxon>Viridiplantae</taxon>
        <taxon>Streptophyta</taxon>
        <taxon>Embryophyta</taxon>
        <taxon>Tracheophyta</taxon>
        <taxon>Spermatophyta</taxon>
        <taxon>Magnoliopsida</taxon>
        <taxon>eudicotyledons</taxon>
        <taxon>Gunneridae</taxon>
        <taxon>Pentapetalae</taxon>
        <taxon>rosids</taxon>
        <taxon>fabids</taxon>
        <taxon>Fabales</taxon>
        <taxon>Fabaceae</taxon>
        <taxon>Papilionoideae</taxon>
        <taxon>50 kb inversion clade</taxon>
        <taxon>NPAAA clade</taxon>
        <taxon>indigoferoid/millettioid clade</taxon>
        <taxon>Phaseoleae</taxon>
        <taxon>Glycine</taxon>
        <taxon>Glycine subgen. Soja</taxon>
    </lineage>
</organism>
<evidence type="ECO:0000256" key="1">
    <source>
        <dbReference type="ARBA" id="ARBA00022737"/>
    </source>
</evidence>
<dbReference type="Gene3D" id="1.20.5.4130">
    <property type="match status" value="1"/>
</dbReference>
<reference evidence="5 6" key="1">
    <citation type="submission" date="2018-09" db="EMBL/GenBank/DDBJ databases">
        <title>A high-quality reference genome of wild soybean provides a powerful tool to mine soybean genomes.</title>
        <authorList>
            <person name="Xie M."/>
            <person name="Chung C.Y.L."/>
            <person name="Li M.-W."/>
            <person name="Wong F.-L."/>
            <person name="Chan T.-F."/>
            <person name="Lam H.-M."/>
        </authorList>
    </citation>
    <scope>NUCLEOTIDE SEQUENCE [LARGE SCALE GENOMIC DNA]</scope>
    <source>
        <strain evidence="6">cv. W05</strain>
        <tissue evidence="5">Hypocotyl of etiolated seedlings</tissue>
    </source>
</reference>
<dbReference type="EMBL" id="QZWG01000001">
    <property type="protein sequence ID" value="RZC29708.1"/>
    <property type="molecule type" value="Genomic_DNA"/>
</dbReference>
<evidence type="ECO:0000256" key="2">
    <source>
        <dbReference type="ARBA" id="ARBA00022741"/>
    </source>
</evidence>
<keyword evidence="3" id="KW-0611">Plant defense</keyword>
<dbReference type="Proteomes" id="UP000289340">
    <property type="component" value="Chromosome 1"/>
</dbReference>
<keyword evidence="6" id="KW-1185">Reference proteome</keyword>
<protein>
    <recommendedName>
        <fullName evidence="4">Disease resistance N-terminal domain-containing protein</fullName>
    </recommendedName>
</protein>
<feature type="domain" description="Disease resistance N-terminal" evidence="4">
    <location>
        <begin position="5"/>
        <end position="68"/>
    </location>
</feature>
<keyword evidence="1" id="KW-0677">Repeat</keyword>
<dbReference type="PANTHER" id="PTHR19338:SF32">
    <property type="entry name" value="OS06G0287500 PROTEIN"/>
    <property type="match status" value="1"/>
</dbReference>
<dbReference type="Pfam" id="PF18052">
    <property type="entry name" value="Rx_N"/>
    <property type="match status" value="1"/>
</dbReference>
<keyword evidence="2" id="KW-0547">Nucleotide-binding</keyword>
<dbReference type="GO" id="GO:0000166">
    <property type="term" value="F:nucleotide binding"/>
    <property type="evidence" value="ECO:0007669"/>
    <property type="project" value="UniProtKB-KW"/>
</dbReference>
<evidence type="ECO:0000256" key="3">
    <source>
        <dbReference type="ARBA" id="ARBA00022821"/>
    </source>
</evidence>